<feature type="transmembrane region" description="Helical" evidence="8">
    <location>
        <begin position="243"/>
        <end position="266"/>
    </location>
</feature>
<keyword evidence="5" id="KW-0560">Oxidoreductase</keyword>
<feature type="transmembrane region" description="Helical" evidence="8">
    <location>
        <begin position="411"/>
        <end position="431"/>
    </location>
</feature>
<dbReference type="GO" id="GO:0016491">
    <property type="term" value="F:oxidoreductase activity"/>
    <property type="evidence" value="ECO:0007669"/>
    <property type="project" value="UniProtKB-KW"/>
</dbReference>
<dbReference type="PRINTS" id="PR01437">
    <property type="entry name" value="NUOXDRDTASE4"/>
</dbReference>
<dbReference type="InterPro" id="IPR003918">
    <property type="entry name" value="NADH_UbQ_OxRdtase"/>
</dbReference>
<reference evidence="10 11" key="1">
    <citation type="submission" date="2019-07" db="EMBL/GenBank/DDBJ databases">
        <title>Whole genome shotgun sequence of Actinotalea fermentans NBRC 105374.</title>
        <authorList>
            <person name="Hosoyama A."/>
            <person name="Uohara A."/>
            <person name="Ohji S."/>
            <person name="Ichikawa N."/>
        </authorList>
    </citation>
    <scope>NUCLEOTIDE SEQUENCE [LARGE SCALE GENOMIC DNA]</scope>
    <source>
        <strain evidence="10 11">NBRC 105374</strain>
    </source>
</reference>
<feature type="transmembrane region" description="Helical" evidence="8">
    <location>
        <begin position="474"/>
        <end position="495"/>
    </location>
</feature>
<dbReference type="GO" id="GO:0005886">
    <property type="term" value="C:plasma membrane"/>
    <property type="evidence" value="ECO:0007669"/>
    <property type="project" value="UniProtKB-SubCell"/>
</dbReference>
<evidence type="ECO:0000256" key="4">
    <source>
        <dbReference type="ARBA" id="ARBA00022989"/>
    </source>
</evidence>
<sequence>MTATLILPVLAPALAALAAAVLGWRRWVAWAGVAASGVVLAVGVALAAATVDGSVLELAGTLRADALTAVMLLVIGAVSVIANWVGVGYVDRELATGETTARGARRYQVLVPLFVATMAGAVLASNLGVLWAAVEATTIVTAFLVGHHGGRRAVEATWKYVIICSVGIALAYLGTVLVYYASQHTGGAGAGEGSLDWAVLVARAGELDPGVMRIAVVLLVLGFGTKVGLVPMHSWLPDAHSQAPAPVSALMSGVLLSVAAYALLRYRVIVAAALDPDFLRVLLLVVGIGSVALAASMLIVQRDYKRLLAYSSIEHMGLVMIGLAVGTRLAIAALLLHVLGHGLAKAVLFCASGEILHETGTTQVAGMRGLLARRPALAGAFGLGVAALLGLPPFSLFASELALARAAAGEGLAWVVGVALVLLLVVFVAVARPVAGMLLGEAPASDAERGVAPEAGADAATAGAEAATAVARRVVVPVAPLVVGLVALAVIGVLAPLDGLLETAATIVGTR</sequence>
<evidence type="ECO:0000313" key="10">
    <source>
        <dbReference type="EMBL" id="GEN81436.1"/>
    </source>
</evidence>
<evidence type="ECO:0000256" key="6">
    <source>
        <dbReference type="ARBA" id="ARBA00023136"/>
    </source>
</evidence>
<gene>
    <name evidence="10" type="primary">hycQ</name>
    <name evidence="10" type="ORF">AFE02nite_31700</name>
</gene>
<evidence type="ECO:0000256" key="1">
    <source>
        <dbReference type="ARBA" id="ARBA00004651"/>
    </source>
</evidence>
<dbReference type="InterPro" id="IPR052175">
    <property type="entry name" value="ComplexI-like_HydComp"/>
</dbReference>
<dbReference type="EMBL" id="BJYK01000012">
    <property type="protein sequence ID" value="GEN81436.1"/>
    <property type="molecule type" value="Genomic_DNA"/>
</dbReference>
<comment type="subcellular location">
    <subcellularLocation>
        <location evidence="1">Cell membrane</location>
        <topology evidence="1">Multi-pass membrane protein</topology>
    </subcellularLocation>
    <subcellularLocation>
        <location evidence="7">Membrane</location>
        <topology evidence="7">Multi-pass membrane protein</topology>
    </subcellularLocation>
</comment>
<feature type="transmembrane region" description="Helical" evidence="8">
    <location>
        <begin position="160"/>
        <end position="181"/>
    </location>
</feature>
<evidence type="ECO:0000256" key="7">
    <source>
        <dbReference type="RuleBase" id="RU000320"/>
    </source>
</evidence>
<dbReference type="GO" id="GO:0042773">
    <property type="term" value="P:ATP synthesis coupled electron transport"/>
    <property type="evidence" value="ECO:0007669"/>
    <property type="project" value="InterPro"/>
</dbReference>
<feature type="transmembrane region" description="Helical" evidence="8">
    <location>
        <begin position="377"/>
        <end position="399"/>
    </location>
</feature>
<evidence type="ECO:0000259" key="9">
    <source>
        <dbReference type="Pfam" id="PF00361"/>
    </source>
</evidence>
<protein>
    <submittedName>
        <fullName evidence="10">Hydrogenase HycQ</fullName>
    </submittedName>
</protein>
<evidence type="ECO:0000313" key="11">
    <source>
        <dbReference type="Proteomes" id="UP000321484"/>
    </source>
</evidence>
<feature type="domain" description="NADH:quinone oxidoreductase/Mrp antiporter transmembrane" evidence="9">
    <location>
        <begin position="124"/>
        <end position="419"/>
    </location>
</feature>
<organism evidence="10 11">
    <name type="scientific">Actinotalea fermentans</name>
    <dbReference type="NCBI Taxonomy" id="43671"/>
    <lineage>
        <taxon>Bacteria</taxon>
        <taxon>Bacillati</taxon>
        <taxon>Actinomycetota</taxon>
        <taxon>Actinomycetes</taxon>
        <taxon>Micrococcales</taxon>
        <taxon>Cellulomonadaceae</taxon>
        <taxon>Actinotalea</taxon>
    </lineage>
</organism>
<keyword evidence="3 7" id="KW-0812">Transmembrane</keyword>
<dbReference type="Proteomes" id="UP000321484">
    <property type="component" value="Unassembled WGS sequence"/>
</dbReference>
<dbReference type="Pfam" id="PF00361">
    <property type="entry name" value="Proton_antipo_M"/>
    <property type="match status" value="1"/>
</dbReference>
<evidence type="ECO:0000256" key="8">
    <source>
        <dbReference type="SAM" id="Phobius"/>
    </source>
</evidence>
<evidence type="ECO:0000256" key="2">
    <source>
        <dbReference type="ARBA" id="ARBA00022475"/>
    </source>
</evidence>
<keyword evidence="2" id="KW-1003">Cell membrane</keyword>
<name>A0A511Z219_9CELL</name>
<dbReference type="InterPro" id="IPR001750">
    <property type="entry name" value="ND/Mrp_TM"/>
</dbReference>
<dbReference type="RefSeq" id="WP_146820022.1">
    <property type="nucleotide sequence ID" value="NZ_BJYK01000012.1"/>
</dbReference>
<keyword evidence="4 8" id="KW-1133">Transmembrane helix</keyword>
<feature type="transmembrane region" description="Helical" evidence="8">
    <location>
        <begin position="28"/>
        <end position="49"/>
    </location>
</feature>
<feature type="transmembrane region" description="Helical" evidence="8">
    <location>
        <begin position="70"/>
        <end position="90"/>
    </location>
</feature>
<feature type="transmembrane region" description="Helical" evidence="8">
    <location>
        <begin position="110"/>
        <end position="134"/>
    </location>
</feature>
<evidence type="ECO:0000256" key="3">
    <source>
        <dbReference type="ARBA" id="ARBA00022692"/>
    </source>
</evidence>
<dbReference type="PANTHER" id="PTHR42682">
    <property type="entry name" value="HYDROGENASE-4 COMPONENT F"/>
    <property type="match status" value="1"/>
</dbReference>
<evidence type="ECO:0000256" key="5">
    <source>
        <dbReference type="ARBA" id="ARBA00023002"/>
    </source>
</evidence>
<dbReference type="GO" id="GO:0008137">
    <property type="term" value="F:NADH dehydrogenase (ubiquinone) activity"/>
    <property type="evidence" value="ECO:0007669"/>
    <property type="project" value="InterPro"/>
</dbReference>
<comment type="caution">
    <text evidence="10">The sequence shown here is derived from an EMBL/GenBank/DDBJ whole genome shotgun (WGS) entry which is preliminary data.</text>
</comment>
<dbReference type="PANTHER" id="PTHR42682:SF5">
    <property type="entry name" value="HYDROGENASE-4 COMPONENT F"/>
    <property type="match status" value="1"/>
</dbReference>
<proteinExistence type="predicted"/>
<accession>A0A511Z219</accession>
<feature type="transmembrane region" description="Helical" evidence="8">
    <location>
        <begin position="278"/>
        <end position="300"/>
    </location>
</feature>
<keyword evidence="11" id="KW-1185">Reference proteome</keyword>
<dbReference type="OrthoDB" id="9768329at2"/>
<feature type="transmembrane region" description="Helical" evidence="8">
    <location>
        <begin position="210"/>
        <end position="231"/>
    </location>
</feature>
<keyword evidence="6 8" id="KW-0472">Membrane</keyword>
<dbReference type="AlphaFoldDB" id="A0A511Z219"/>